<evidence type="ECO:0000313" key="5">
    <source>
        <dbReference type="Proteomes" id="UP001596413"/>
    </source>
</evidence>
<organism evidence="4 5">
    <name type="scientific">Streptomyces polyrhachis</name>
    <dbReference type="NCBI Taxonomy" id="1282885"/>
    <lineage>
        <taxon>Bacteria</taxon>
        <taxon>Bacillati</taxon>
        <taxon>Actinomycetota</taxon>
        <taxon>Actinomycetes</taxon>
        <taxon>Kitasatosporales</taxon>
        <taxon>Streptomycetaceae</taxon>
        <taxon>Streptomyces</taxon>
    </lineage>
</organism>
<gene>
    <name evidence="4" type="ORF">ACFQLX_23200</name>
</gene>
<dbReference type="InterPro" id="IPR027381">
    <property type="entry name" value="LytR/CpsA/Psr_C"/>
</dbReference>
<protein>
    <submittedName>
        <fullName evidence="4">LCP family protein</fullName>
    </submittedName>
</protein>
<dbReference type="Pfam" id="PF13399">
    <property type="entry name" value="LytR_C"/>
    <property type="match status" value="1"/>
</dbReference>
<name>A0ABW2GMZ4_9ACTN</name>
<evidence type="ECO:0000313" key="4">
    <source>
        <dbReference type="EMBL" id="MFC7221041.1"/>
    </source>
</evidence>
<comment type="caution">
    <text evidence="4">The sequence shown here is derived from an EMBL/GenBank/DDBJ whole genome shotgun (WGS) entry which is preliminary data.</text>
</comment>
<evidence type="ECO:0000259" key="3">
    <source>
        <dbReference type="Pfam" id="PF13399"/>
    </source>
</evidence>
<accession>A0ABW2GMZ4</accession>
<evidence type="ECO:0000259" key="2">
    <source>
        <dbReference type="Pfam" id="PF03816"/>
    </source>
</evidence>
<dbReference type="InterPro" id="IPR004474">
    <property type="entry name" value="LytR_CpsA_psr"/>
</dbReference>
<proteinExistence type="inferred from homology"/>
<reference evidence="5" key="1">
    <citation type="journal article" date="2019" name="Int. J. Syst. Evol. Microbiol.">
        <title>The Global Catalogue of Microorganisms (GCM) 10K type strain sequencing project: providing services to taxonomists for standard genome sequencing and annotation.</title>
        <authorList>
            <consortium name="The Broad Institute Genomics Platform"/>
            <consortium name="The Broad Institute Genome Sequencing Center for Infectious Disease"/>
            <person name="Wu L."/>
            <person name="Ma J."/>
        </authorList>
    </citation>
    <scope>NUCLEOTIDE SEQUENCE [LARGE SCALE GENOMIC DNA]</scope>
    <source>
        <strain evidence="5">CGMCC 1.13681</strain>
    </source>
</reference>
<dbReference type="Pfam" id="PF03816">
    <property type="entry name" value="LytR_cpsA_psr"/>
    <property type="match status" value="1"/>
</dbReference>
<dbReference type="PANTHER" id="PTHR33392">
    <property type="entry name" value="POLYISOPRENYL-TEICHOIC ACID--PEPTIDOGLYCAN TEICHOIC ACID TRANSFERASE TAGU"/>
    <property type="match status" value="1"/>
</dbReference>
<evidence type="ECO:0000256" key="1">
    <source>
        <dbReference type="ARBA" id="ARBA00006068"/>
    </source>
</evidence>
<dbReference type="Gene3D" id="3.40.630.190">
    <property type="entry name" value="LCP protein"/>
    <property type="match status" value="1"/>
</dbReference>
<feature type="domain" description="Cell envelope-related transcriptional attenuator" evidence="2">
    <location>
        <begin position="93"/>
        <end position="246"/>
    </location>
</feature>
<keyword evidence="5" id="KW-1185">Reference proteome</keyword>
<dbReference type="NCBIfam" id="TIGR00350">
    <property type="entry name" value="lytR_cpsA_psr"/>
    <property type="match status" value="1"/>
</dbReference>
<dbReference type="PANTHER" id="PTHR33392:SF6">
    <property type="entry name" value="POLYISOPRENYL-TEICHOIC ACID--PEPTIDOGLYCAN TEICHOIC ACID TRANSFERASE TAGU"/>
    <property type="match status" value="1"/>
</dbReference>
<comment type="similarity">
    <text evidence="1">Belongs to the LytR/CpsA/Psr (LCP) family.</text>
</comment>
<dbReference type="Proteomes" id="UP001596413">
    <property type="component" value="Unassembled WGS sequence"/>
</dbReference>
<feature type="domain" description="LytR/CpsA/Psr regulator C-terminal" evidence="3">
    <location>
        <begin position="355"/>
        <end position="442"/>
    </location>
</feature>
<dbReference type="Gene3D" id="3.30.70.2390">
    <property type="match status" value="1"/>
</dbReference>
<dbReference type="EMBL" id="JBHSZO010000048">
    <property type="protein sequence ID" value="MFC7221041.1"/>
    <property type="molecule type" value="Genomic_DNA"/>
</dbReference>
<sequence>MVASSRRRSPRWGLRITALVSLLLLTAAGGGHLLLSRIGGDIRRVDAFAGLDERPRADGRGLNFLVVGTDRREGISAAQRARYKLGGAPCNCTDTIMLVHLSGDRERASVVSIPRDSYVEFPPHTNRGLGEELAVHAGKINSAYAHGGPPLTVRAVEKMTGVHVDHYLEIDFSSFMKTVDAIGGVEICSARPLKDSYSGLDLPAGTSRLRGGEALSYVRARHVDATSDLSRMRRQQQFLAAVMHEVAGTETLLNPARLREVSGTVLGSVRADEGFGSGEMFALGRAMRHFSPRSSEFTTVPIASMDHEVPGIGATVLWNERKARELFTRLREDKPLRVKHKYTAKAVPVEIPPSEIRVQVLNATGEKGLGARADAALARSGFATTATPRNAPPTTRPHRTTITYDPKWDRSAHALHTALPRAKLVPARDHGPVMKLTLAADFTPQQIHKVRAADPILDGAEVWSAFATKTGDEAECA</sequence>
<dbReference type="InterPro" id="IPR050922">
    <property type="entry name" value="LytR/CpsA/Psr_CW_biosynth"/>
</dbReference>
<dbReference type="RefSeq" id="WP_386418133.1">
    <property type="nucleotide sequence ID" value="NZ_JBHSZO010000048.1"/>
</dbReference>